<dbReference type="InterPro" id="IPR018062">
    <property type="entry name" value="HTH_AraC-typ_CS"/>
</dbReference>
<gene>
    <name evidence="5" type="ORF">NE695_03310</name>
</gene>
<dbReference type="EMBL" id="JANFZH010000005">
    <property type="protein sequence ID" value="MCQ4838942.1"/>
    <property type="molecule type" value="Genomic_DNA"/>
</dbReference>
<evidence type="ECO:0000313" key="5">
    <source>
        <dbReference type="EMBL" id="MCQ4838942.1"/>
    </source>
</evidence>
<evidence type="ECO:0000313" key="6">
    <source>
        <dbReference type="Proteomes" id="UP001524473"/>
    </source>
</evidence>
<proteinExistence type="predicted"/>
<dbReference type="InterPro" id="IPR018060">
    <property type="entry name" value="HTH_AraC"/>
</dbReference>
<dbReference type="GeneID" id="90531795"/>
<dbReference type="SUPFAM" id="SSF46689">
    <property type="entry name" value="Homeodomain-like"/>
    <property type="match status" value="2"/>
</dbReference>
<sequence>MLPYREDLSHSLEENGFTAFINYKEGRGQMAPSHWHEFYELLYLFDGRSMQTVNEKQFFMESGEVLLIAPGDLHTTVSAADACFIGVVQFSLPEKLPGRLLTPQPGDREQARIFTVINREVTLQNPGYQMIVQGLIRQVLGFLERDGKTLSTGRDVRAEEALRIVGYIRSHLGDTLTLAGTAAFAGYSPAYFSKYFKRLMGLSFKTYTDRERIWAAKDMLLEGKTVTEAAALLQYDSPSSFCRAFRRIAGYSPSALSELAKDKI</sequence>
<accession>A0ABT1RW95</accession>
<dbReference type="Gene3D" id="1.10.10.60">
    <property type="entry name" value="Homeodomain-like"/>
    <property type="match status" value="1"/>
</dbReference>
<dbReference type="InterPro" id="IPR014710">
    <property type="entry name" value="RmlC-like_jellyroll"/>
</dbReference>
<evidence type="ECO:0000256" key="3">
    <source>
        <dbReference type="ARBA" id="ARBA00023163"/>
    </source>
</evidence>
<dbReference type="RefSeq" id="WP_066862170.1">
    <property type="nucleotide sequence ID" value="NZ_CABKVV010000012.1"/>
</dbReference>
<dbReference type="PANTHER" id="PTHR43280">
    <property type="entry name" value="ARAC-FAMILY TRANSCRIPTIONAL REGULATOR"/>
    <property type="match status" value="1"/>
</dbReference>
<dbReference type="PROSITE" id="PS00041">
    <property type="entry name" value="HTH_ARAC_FAMILY_1"/>
    <property type="match status" value="1"/>
</dbReference>
<keyword evidence="3" id="KW-0804">Transcription</keyword>
<keyword evidence="1" id="KW-0805">Transcription regulation</keyword>
<comment type="caution">
    <text evidence="5">The sequence shown here is derived from an EMBL/GenBank/DDBJ whole genome shotgun (WGS) entry which is preliminary data.</text>
</comment>
<dbReference type="Pfam" id="PF12833">
    <property type="entry name" value="HTH_18"/>
    <property type="match status" value="1"/>
</dbReference>
<keyword evidence="2" id="KW-0238">DNA-binding</keyword>
<organism evidence="5 6">
    <name type="scientific">Neglectibacter timonensis</name>
    <dbReference type="NCBI Taxonomy" id="1776382"/>
    <lineage>
        <taxon>Bacteria</taxon>
        <taxon>Bacillati</taxon>
        <taxon>Bacillota</taxon>
        <taxon>Clostridia</taxon>
        <taxon>Eubacteriales</taxon>
        <taxon>Oscillospiraceae</taxon>
        <taxon>Neglectibacter</taxon>
    </lineage>
</organism>
<evidence type="ECO:0000256" key="1">
    <source>
        <dbReference type="ARBA" id="ARBA00023015"/>
    </source>
</evidence>
<protein>
    <submittedName>
        <fullName evidence="5">AraC family transcriptional regulator</fullName>
    </submittedName>
</protein>
<dbReference type="InterPro" id="IPR009057">
    <property type="entry name" value="Homeodomain-like_sf"/>
</dbReference>
<reference evidence="5 6" key="1">
    <citation type="submission" date="2022-06" db="EMBL/GenBank/DDBJ databases">
        <title>Isolation of gut microbiota from human fecal samples.</title>
        <authorList>
            <person name="Pamer E.G."/>
            <person name="Barat B."/>
            <person name="Waligurski E."/>
            <person name="Medina S."/>
            <person name="Paddock L."/>
            <person name="Mostad J."/>
        </authorList>
    </citation>
    <scope>NUCLEOTIDE SEQUENCE [LARGE SCALE GENOMIC DNA]</scope>
    <source>
        <strain evidence="5 6">DFI.9.73</strain>
    </source>
</reference>
<dbReference type="Pfam" id="PF02311">
    <property type="entry name" value="AraC_binding"/>
    <property type="match status" value="1"/>
</dbReference>
<dbReference type="SMART" id="SM00342">
    <property type="entry name" value="HTH_ARAC"/>
    <property type="match status" value="1"/>
</dbReference>
<evidence type="ECO:0000259" key="4">
    <source>
        <dbReference type="PROSITE" id="PS01124"/>
    </source>
</evidence>
<dbReference type="InterPro" id="IPR003313">
    <property type="entry name" value="AraC-bd"/>
</dbReference>
<feature type="domain" description="HTH araC/xylS-type" evidence="4">
    <location>
        <begin position="162"/>
        <end position="259"/>
    </location>
</feature>
<dbReference type="PANTHER" id="PTHR43280:SF28">
    <property type="entry name" value="HTH-TYPE TRANSCRIPTIONAL ACTIVATOR RHAS"/>
    <property type="match status" value="1"/>
</dbReference>
<dbReference type="SUPFAM" id="SSF51215">
    <property type="entry name" value="Regulatory protein AraC"/>
    <property type="match status" value="1"/>
</dbReference>
<name>A0ABT1RW95_9FIRM</name>
<keyword evidence="6" id="KW-1185">Reference proteome</keyword>
<dbReference type="PROSITE" id="PS01124">
    <property type="entry name" value="HTH_ARAC_FAMILY_2"/>
    <property type="match status" value="1"/>
</dbReference>
<evidence type="ECO:0000256" key="2">
    <source>
        <dbReference type="ARBA" id="ARBA00023125"/>
    </source>
</evidence>
<dbReference type="InterPro" id="IPR037923">
    <property type="entry name" value="HTH-like"/>
</dbReference>
<dbReference type="Gene3D" id="2.60.120.10">
    <property type="entry name" value="Jelly Rolls"/>
    <property type="match status" value="1"/>
</dbReference>
<dbReference type="Proteomes" id="UP001524473">
    <property type="component" value="Unassembled WGS sequence"/>
</dbReference>